<dbReference type="GO" id="GO:0016787">
    <property type="term" value="F:hydrolase activity"/>
    <property type="evidence" value="ECO:0007669"/>
    <property type="project" value="UniProtKB-KW"/>
</dbReference>
<dbReference type="Gene3D" id="2.40.380.10">
    <property type="entry name" value="FomD-like"/>
    <property type="match status" value="1"/>
</dbReference>
<dbReference type="InterPro" id="IPR016882">
    <property type="entry name" value="SA1684"/>
</dbReference>
<evidence type="ECO:0000256" key="1">
    <source>
        <dbReference type="ARBA" id="ARBA00022723"/>
    </source>
</evidence>
<dbReference type="Pfam" id="PF04167">
    <property type="entry name" value="DUF402"/>
    <property type="match status" value="1"/>
</dbReference>
<dbReference type="InterPro" id="IPR035930">
    <property type="entry name" value="FomD-like_sf"/>
</dbReference>
<evidence type="ECO:0000256" key="2">
    <source>
        <dbReference type="ARBA" id="ARBA00022801"/>
    </source>
</evidence>
<gene>
    <name evidence="5" type="ORF">IAC52_02855</name>
</gene>
<sequence length="187" mass="21885">MISHDSRLARWIKVQAYKHDGKLHRQWSPAYLVSETPDYYAICSKASCVTESDGRKWITKEHAAFILFKKRWMNVIAMFKKDWGICYYVNIASPTIKDHGMLKYIDYDLDVKLYPDGAEKTLDINEYACHAASYGYSKELSRAIEKSMDEVKGMIARREFPFVDEDIKALYDRFLAENKPFKKKEGQ</sequence>
<evidence type="ECO:0000259" key="4">
    <source>
        <dbReference type="Pfam" id="PF04167"/>
    </source>
</evidence>
<dbReference type="PANTHER" id="PTHR39159">
    <property type="match status" value="1"/>
</dbReference>
<dbReference type="SUPFAM" id="SSF159234">
    <property type="entry name" value="FomD-like"/>
    <property type="match status" value="1"/>
</dbReference>
<feature type="domain" description="DUF402" evidence="4">
    <location>
        <begin position="20"/>
        <end position="160"/>
    </location>
</feature>
<comment type="caution">
    <text evidence="5">The sequence shown here is derived from an EMBL/GenBank/DDBJ whole genome shotgun (WGS) entry which is preliminary data.</text>
</comment>
<accession>A0A9D1LNL9</accession>
<dbReference type="EMBL" id="DVMV01000018">
    <property type="protein sequence ID" value="HIU45220.1"/>
    <property type="molecule type" value="Genomic_DNA"/>
</dbReference>
<dbReference type="Proteomes" id="UP000824070">
    <property type="component" value="Unassembled WGS sequence"/>
</dbReference>
<keyword evidence="2" id="KW-0378">Hydrolase</keyword>
<protein>
    <submittedName>
        <fullName evidence="5">DUF402 domain-containing protein</fullName>
    </submittedName>
</protein>
<evidence type="ECO:0000256" key="3">
    <source>
        <dbReference type="ARBA" id="ARBA00022842"/>
    </source>
</evidence>
<reference evidence="5" key="2">
    <citation type="journal article" date="2021" name="PeerJ">
        <title>Extensive microbial diversity within the chicken gut microbiome revealed by metagenomics and culture.</title>
        <authorList>
            <person name="Gilroy R."/>
            <person name="Ravi A."/>
            <person name="Getino M."/>
            <person name="Pursley I."/>
            <person name="Horton D.L."/>
            <person name="Alikhan N.F."/>
            <person name="Baker D."/>
            <person name="Gharbi K."/>
            <person name="Hall N."/>
            <person name="Watson M."/>
            <person name="Adriaenssens E.M."/>
            <person name="Foster-Nyarko E."/>
            <person name="Jarju S."/>
            <person name="Secka A."/>
            <person name="Antonio M."/>
            <person name="Oren A."/>
            <person name="Chaudhuri R.R."/>
            <person name="La Ragione R."/>
            <person name="Hildebrand F."/>
            <person name="Pallen M.J."/>
        </authorList>
    </citation>
    <scope>NUCLEOTIDE SEQUENCE</scope>
    <source>
        <strain evidence="5">ChiGjej1B1-22543</strain>
    </source>
</reference>
<reference evidence="5" key="1">
    <citation type="submission" date="2020-10" db="EMBL/GenBank/DDBJ databases">
        <authorList>
            <person name="Gilroy R."/>
        </authorList>
    </citation>
    <scope>NUCLEOTIDE SEQUENCE</scope>
    <source>
        <strain evidence="5">ChiGjej1B1-22543</strain>
    </source>
</reference>
<dbReference type="AlphaFoldDB" id="A0A9D1LNL9"/>
<dbReference type="PANTHER" id="PTHR39159:SF1">
    <property type="entry name" value="UPF0374 PROTEIN YGAC"/>
    <property type="match status" value="1"/>
</dbReference>
<keyword evidence="3" id="KW-0460">Magnesium</keyword>
<name>A0A9D1LNL9_9FIRM</name>
<dbReference type="InterPro" id="IPR050212">
    <property type="entry name" value="Ntdp-like"/>
</dbReference>
<keyword evidence="1" id="KW-0479">Metal-binding</keyword>
<proteinExistence type="predicted"/>
<dbReference type="GO" id="GO:0046872">
    <property type="term" value="F:metal ion binding"/>
    <property type="evidence" value="ECO:0007669"/>
    <property type="project" value="UniProtKB-KW"/>
</dbReference>
<evidence type="ECO:0000313" key="5">
    <source>
        <dbReference type="EMBL" id="HIU45220.1"/>
    </source>
</evidence>
<dbReference type="InterPro" id="IPR007295">
    <property type="entry name" value="DUF402"/>
</dbReference>
<evidence type="ECO:0000313" key="6">
    <source>
        <dbReference type="Proteomes" id="UP000824070"/>
    </source>
</evidence>
<organism evidence="5 6">
    <name type="scientific">Candidatus Alloenteromonas pullicola</name>
    <dbReference type="NCBI Taxonomy" id="2840784"/>
    <lineage>
        <taxon>Bacteria</taxon>
        <taxon>Bacillati</taxon>
        <taxon>Bacillota</taxon>
        <taxon>Bacillota incertae sedis</taxon>
        <taxon>Candidatus Alloenteromonas</taxon>
    </lineage>
</organism>
<dbReference type="PIRSF" id="PIRSF028345">
    <property type="entry name" value="UCP028345"/>
    <property type="match status" value="1"/>
</dbReference>